<keyword evidence="2" id="KW-0732">Signal</keyword>
<evidence type="ECO:0000313" key="4">
    <source>
        <dbReference type="Proteomes" id="UP000184543"/>
    </source>
</evidence>
<dbReference type="EMBL" id="FQYU01000001">
    <property type="protein sequence ID" value="SHI48394.1"/>
    <property type="molecule type" value="Genomic_DNA"/>
</dbReference>
<dbReference type="Pfam" id="PF13585">
    <property type="entry name" value="CHU_C"/>
    <property type="match status" value="1"/>
</dbReference>
<evidence type="ECO:0000256" key="2">
    <source>
        <dbReference type="SAM" id="SignalP"/>
    </source>
</evidence>
<dbReference type="InterPro" id="IPR036179">
    <property type="entry name" value="Ig-like_dom_sf"/>
</dbReference>
<dbReference type="InterPro" id="IPR013783">
    <property type="entry name" value="Ig-like_fold"/>
</dbReference>
<feature type="chain" id="PRO_5012612765" evidence="2">
    <location>
        <begin position="27"/>
        <end position="751"/>
    </location>
</feature>
<dbReference type="SUPFAM" id="SSF48726">
    <property type="entry name" value="Immunoglobulin"/>
    <property type="match status" value="1"/>
</dbReference>
<name>A0A1M6BI36_9FLAO</name>
<sequence length="751" mass="79867">MKKALFTTGTTLAIAFMLFSSQNINAQTIALQAPEPAGNPNTGSSTPWNRACASATYNEYFVTIKWAGSANSDNQFILELSDASGSFASPTVLSTVSDQNSNSEFTTQFALSTDMQGAGYKMRTRSTSPAATSPASDAYAMYYLGFTTNLHISPDGDGSTPGTLEVCGGGNVTLTVDNVPASELNSYQYSWYRSGTPLGTGPSIETSGDGEYWVYIDYGDCTGSANTESNHIIINTGTSSGIAINTPASTALCAGEAAPALEANVQNGSYYYTWYKDGAVIQSEQLGAYTHTIDTNDPSFTGEYTVQIRGAGLCTETSAPVSITNAGAFTVTRTNSDNLVVLPSQTQTLTVTTDASSPTYQWYRNGTPIPGSDSASLEVSQQGTYYVAVTQTGGTCSSTTINSESTTVVSPTEFKLEIDYATEYTECSASSIVLETKVYAVLADSSELDVTDDVGSSFSYQWQKDGSAVPGETSRSISLTSSDENGSYAVEGDYASMTSTSNSLPVQLSSNASLVISSTSTVYCSSDDVITLSTSTDLAGETFNWERDGEVINSTDATLNVTETGTYRLVVRKGACPLISNEIEISPLDPELITLDVDGDVIFPEGSSKTVTASGGTSYRWFDANNNEIATTDSVTFSTEGNYTLVATVGNCDVVKPVTVAYLDLFNIPNVITPNGDGANDQWVIPNSYSNKSDVNVIIYNAKGSEVLNVTNYRNNWPESSTSFTQQNMVFYYVIKNASETLKQGTITVIR</sequence>
<dbReference type="AlphaFoldDB" id="A0A1M6BI36"/>
<accession>A0A1M6BI36</accession>
<feature type="compositionally biased region" description="Polar residues" evidence="1">
    <location>
        <begin position="473"/>
        <end position="484"/>
    </location>
</feature>
<proteinExistence type="predicted"/>
<protein>
    <submittedName>
        <fullName evidence="3">Gliding motility-associated C-terminal domain-containing protein</fullName>
    </submittedName>
</protein>
<feature type="signal peptide" evidence="2">
    <location>
        <begin position="1"/>
        <end position="26"/>
    </location>
</feature>
<dbReference type="STRING" id="192903.SAMN04488513_101434"/>
<dbReference type="RefSeq" id="WP_072987786.1">
    <property type="nucleotide sequence ID" value="NZ_FQYU01000001.1"/>
</dbReference>
<reference evidence="4" key="1">
    <citation type="submission" date="2016-11" db="EMBL/GenBank/DDBJ databases">
        <authorList>
            <person name="Varghese N."/>
            <person name="Submissions S."/>
        </authorList>
    </citation>
    <scope>NUCLEOTIDE SEQUENCE [LARGE SCALE GENOMIC DNA]</scope>
    <source>
        <strain evidence="4">DSM 19858</strain>
    </source>
</reference>
<organism evidence="3 4">
    <name type="scientific">Pseudozobellia thermophila</name>
    <dbReference type="NCBI Taxonomy" id="192903"/>
    <lineage>
        <taxon>Bacteria</taxon>
        <taxon>Pseudomonadati</taxon>
        <taxon>Bacteroidota</taxon>
        <taxon>Flavobacteriia</taxon>
        <taxon>Flavobacteriales</taxon>
        <taxon>Flavobacteriaceae</taxon>
        <taxon>Pseudozobellia</taxon>
    </lineage>
</organism>
<dbReference type="Gene3D" id="2.60.40.10">
    <property type="entry name" value="Immunoglobulins"/>
    <property type="match status" value="3"/>
</dbReference>
<dbReference type="OrthoDB" id="678019at2"/>
<gene>
    <name evidence="3" type="ORF">SAMN04488513_101434</name>
</gene>
<dbReference type="Proteomes" id="UP000184543">
    <property type="component" value="Unassembled WGS sequence"/>
</dbReference>
<evidence type="ECO:0000313" key="3">
    <source>
        <dbReference type="EMBL" id="SHI48394.1"/>
    </source>
</evidence>
<keyword evidence="4" id="KW-1185">Reference proteome</keyword>
<feature type="region of interest" description="Disordered" evidence="1">
    <location>
        <begin position="463"/>
        <end position="484"/>
    </location>
</feature>
<evidence type="ECO:0000256" key="1">
    <source>
        <dbReference type="SAM" id="MobiDB-lite"/>
    </source>
</evidence>